<reference evidence="1 2" key="1">
    <citation type="submission" date="2015-01" db="EMBL/GenBank/DDBJ databases">
        <title>Evolution of Trichinella species and genotypes.</title>
        <authorList>
            <person name="Korhonen P.K."/>
            <person name="Edoardo P."/>
            <person name="Giuseppe L.R."/>
            <person name="Gasser R.B."/>
        </authorList>
    </citation>
    <scope>NUCLEOTIDE SEQUENCE [LARGE SCALE GENOMIC DNA]</scope>
    <source>
        <strain evidence="1">ISS1029</strain>
    </source>
</reference>
<gene>
    <name evidence="1" type="ORF">T11_9276</name>
</gene>
<evidence type="ECO:0000313" key="2">
    <source>
        <dbReference type="Proteomes" id="UP000055024"/>
    </source>
</evidence>
<dbReference type="Proteomes" id="UP000055024">
    <property type="component" value="Unassembled WGS sequence"/>
</dbReference>
<keyword evidence="2" id="KW-1185">Reference proteome</keyword>
<dbReference type="EMBL" id="JYDP01000606">
    <property type="protein sequence ID" value="KRZ00022.1"/>
    <property type="molecule type" value="Genomic_DNA"/>
</dbReference>
<name>A0A0V1GP52_9BILA</name>
<proteinExistence type="predicted"/>
<accession>A0A0V1GP52</accession>
<dbReference type="OrthoDB" id="1667110at2759"/>
<organism evidence="1 2">
    <name type="scientific">Trichinella zimbabwensis</name>
    <dbReference type="NCBI Taxonomy" id="268475"/>
    <lineage>
        <taxon>Eukaryota</taxon>
        <taxon>Metazoa</taxon>
        <taxon>Ecdysozoa</taxon>
        <taxon>Nematoda</taxon>
        <taxon>Enoplea</taxon>
        <taxon>Dorylaimia</taxon>
        <taxon>Trichinellida</taxon>
        <taxon>Trichinellidae</taxon>
        <taxon>Trichinella</taxon>
    </lineage>
</organism>
<dbReference type="AlphaFoldDB" id="A0A0V1GP52"/>
<feature type="non-terminal residue" evidence="1">
    <location>
        <position position="248"/>
    </location>
</feature>
<comment type="caution">
    <text evidence="1">The sequence shown here is derived from an EMBL/GenBank/DDBJ whole genome shotgun (WGS) entry which is preliminary data.</text>
</comment>
<evidence type="ECO:0000313" key="1">
    <source>
        <dbReference type="EMBL" id="KRZ00022.1"/>
    </source>
</evidence>
<sequence>MLLRVVAVQKTGYPIFLPCAIVKASKQDRFSCRLATSSAKPSARRCFRLALFDFKILSGTVAMETLTGFECHQFIQAFSWATCRRIVGLLIVVTEKKHKPLQLYIHEDASCRFIAFRKLGFGTEKGKYRFSTRKKCYEKAAKSSEQLNQVTFSRNAINYRNFVEQSNTETPVTSRHLNTDESVYILFYTRFSFWDILKAEKHFKNEYRRATGRKEKDIPLKVFNNDREVCDVCLMGIFNFHAICRRCG</sequence>
<protein>
    <submittedName>
        <fullName evidence="1">Uncharacterized protein</fullName>
    </submittedName>
</protein>
<dbReference type="STRING" id="268475.A0A0V1GP52"/>